<dbReference type="GO" id="GO:0043328">
    <property type="term" value="P:protein transport to vacuole involved in ubiquitin-dependent protein catabolic process via the multivesicular body sorting pathway"/>
    <property type="evidence" value="ECO:0000318"/>
    <property type="project" value="GO_Central"/>
</dbReference>
<dbReference type="Gene3D" id="1.25.40.280">
    <property type="entry name" value="alix/aip1 like domains"/>
    <property type="match status" value="1"/>
</dbReference>
<proteinExistence type="inferred from homology"/>
<reference evidence="4" key="1">
    <citation type="journal article" date="2013" name="Science">
        <title>The Amborella genome and the evolution of flowering plants.</title>
        <authorList>
            <consortium name="Amborella Genome Project"/>
        </authorList>
    </citation>
    <scope>NUCLEOTIDE SEQUENCE [LARGE SCALE GENOMIC DNA]</scope>
</reference>
<name>W1PBY3_AMBTC</name>
<evidence type="ECO:0000256" key="1">
    <source>
        <dbReference type="ARBA" id="ARBA00008901"/>
    </source>
</evidence>
<comment type="similarity">
    <text evidence="1">Belongs to the BROX family.</text>
</comment>
<dbReference type="InterPro" id="IPR038499">
    <property type="entry name" value="BRO1_sf"/>
</dbReference>
<dbReference type="HOGENOM" id="CLU_753049_0_0_1"/>
<dbReference type="GO" id="GO:0005768">
    <property type="term" value="C:endosome"/>
    <property type="evidence" value="ECO:0000318"/>
    <property type="project" value="GO_Central"/>
</dbReference>
<dbReference type="PROSITE" id="PS51180">
    <property type="entry name" value="BRO1"/>
    <property type="match status" value="1"/>
</dbReference>
<dbReference type="SMART" id="SM01041">
    <property type="entry name" value="BRO1"/>
    <property type="match status" value="1"/>
</dbReference>
<dbReference type="InterPro" id="IPR038898">
    <property type="entry name" value="BROX"/>
</dbReference>
<dbReference type="STRING" id="13333.W1PBY3"/>
<dbReference type="Gramene" id="ERN05458">
    <property type="protein sequence ID" value="ERN05458"/>
    <property type="gene ID" value="AMTR_s00007p00246960"/>
</dbReference>
<dbReference type="InterPro" id="IPR004328">
    <property type="entry name" value="BRO1_dom"/>
</dbReference>
<gene>
    <name evidence="3" type="ORF">AMTR_s00007p00246960</name>
</gene>
<dbReference type="Pfam" id="PF03097">
    <property type="entry name" value="BRO1"/>
    <property type="match status" value="1"/>
</dbReference>
<dbReference type="PANTHER" id="PTHR23032:SF20">
    <property type="entry name" value="ENDOSOMAL TARGETING BRO1-LIKE DOMAIN-CONTAINING PROTEIN"/>
    <property type="match status" value="1"/>
</dbReference>
<dbReference type="eggNOG" id="ENOG502QQ6G">
    <property type="taxonomic scope" value="Eukaryota"/>
</dbReference>
<dbReference type="EMBL" id="KI394011">
    <property type="protein sequence ID" value="ERN05458.1"/>
    <property type="molecule type" value="Genomic_DNA"/>
</dbReference>
<dbReference type="PANTHER" id="PTHR23032">
    <property type="entry name" value="BRO1 DOMAIN-CONTAINING PROTEIN BROX"/>
    <property type="match status" value="1"/>
</dbReference>
<evidence type="ECO:0000313" key="3">
    <source>
        <dbReference type="EMBL" id="ERN05458.1"/>
    </source>
</evidence>
<dbReference type="CDD" id="cd09247">
    <property type="entry name" value="BRO1_Alix_like_2"/>
    <property type="match status" value="1"/>
</dbReference>
<evidence type="ECO:0000313" key="4">
    <source>
        <dbReference type="Proteomes" id="UP000017836"/>
    </source>
</evidence>
<dbReference type="OMA" id="WHEKIPS"/>
<dbReference type="Proteomes" id="UP000017836">
    <property type="component" value="Unassembled WGS sequence"/>
</dbReference>
<protein>
    <recommendedName>
        <fullName evidence="2">BRO1 domain-containing protein</fullName>
    </recommendedName>
</protein>
<evidence type="ECO:0000259" key="2">
    <source>
        <dbReference type="PROSITE" id="PS51180"/>
    </source>
</evidence>
<dbReference type="AlphaFoldDB" id="W1PBY3"/>
<accession>W1PBY3</accession>
<feature type="domain" description="BRO1" evidence="2">
    <location>
        <begin position="1"/>
        <end position="367"/>
    </location>
</feature>
<keyword evidence="4" id="KW-1185">Reference proteome</keyword>
<organism evidence="3 4">
    <name type="scientific">Amborella trichopoda</name>
    <dbReference type="NCBI Taxonomy" id="13333"/>
    <lineage>
        <taxon>Eukaryota</taxon>
        <taxon>Viridiplantae</taxon>
        <taxon>Streptophyta</taxon>
        <taxon>Embryophyta</taxon>
        <taxon>Tracheophyta</taxon>
        <taxon>Spermatophyta</taxon>
        <taxon>Magnoliopsida</taxon>
        <taxon>Amborellales</taxon>
        <taxon>Amborellaceae</taxon>
        <taxon>Amborella</taxon>
    </lineage>
</organism>
<sequence length="368" mass="41480">MPYFVIFEETYHAHDPGTLAQLKELSSRRRAIEESINGSSFITEAIAREMYGGITSRCQQDLYKLDHYIPLLENLVLQVELVGHKDQITQWTSGLKLRWSSVLSSSSIFNLGGPKFFQIDSLRFELGMALFLYGALLRERALELLSSDLVQAATLYRRAAGVYQYLAEEVLPPLQPMLPQERPPEITSSMTSIMSLICMAEAQAVIVRKAEEKESSGSLLAKLHYGITQLLDEATLILNSKADDWNGVSDKLLAFISSCRMLHEARSQRHIAADFRGADQLGFAVGVLQSAMANLQGKSPGKGLWDLVYRQEVDALSEMLRKYEYERGFIWHQKLPCVEELPILEGKRIASALPYSPSKLERELVFML</sequence>